<feature type="chain" id="PRO_5047361576" evidence="1">
    <location>
        <begin position="16"/>
        <end position="349"/>
    </location>
</feature>
<feature type="signal peptide" evidence="1">
    <location>
        <begin position="1"/>
        <end position="15"/>
    </location>
</feature>
<gene>
    <name evidence="2" type="ORF">PCOR1329_LOCUS23649</name>
</gene>
<evidence type="ECO:0000313" key="2">
    <source>
        <dbReference type="EMBL" id="CAK0822698.1"/>
    </source>
</evidence>
<keyword evidence="1" id="KW-0732">Signal</keyword>
<proteinExistence type="predicted"/>
<sequence length="349" mass="37865">MKIFAVFAGVTAASAQMPPGSWSEAVNNIFDKYLPPRHERQACPFSRISEQCEILNSTMTEVKACHAACGHGDFNCHLACPKAKPTSVQELVKLGEAMVCHKACGRDVSCHRTACSCPFGQRLAACGKLADTVQCHKAGGNHSTCSLDKDAKALLLQEPWSLVQDVANHVVDYLLPLPVEQQATEDEVRGCHIGCRGDHDCHKACPSGPFGILKGQCEALNTTAACHRSCKAQAIKCPFQNMACHMKCPMSMPASVEEFKLLAGHMACHVECGKDEQCHKSCVKPMLWTEKEEVCGNYKSMVACHRDCRGHGHECHRSCPSVHISDKASLSLASPPSNVVKDAVSRILI</sequence>
<dbReference type="Proteomes" id="UP001189429">
    <property type="component" value="Unassembled WGS sequence"/>
</dbReference>
<reference evidence="2" key="1">
    <citation type="submission" date="2023-10" db="EMBL/GenBank/DDBJ databases">
        <authorList>
            <person name="Chen Y."/>
            <person name="Shah S."/>
            <person name="Dougan E. K."/>
            <person name="Thang M."/>
            <person name="Chan C."/>
        </authorList>
    </citation>
    <scope>NUCLEOTIDE SEQUENCE [LARGE SCALE GENOMIC DNA]</scope>
</reference>
<evidence type="ECO:0000313" key="3">
    <source>
        <dbReference type="Proteomes" id="UP001189429"/>
    </source>
</evidence>
<dbReference type="EMBL" id="CAUYUJ010008036">
    <property type="protein sequence ID" value="CAK0822698.1"/>
    <property type="molecule type" value="Genomic_DNA"/>
</dbReference>
<organism evidence="2 3">
    <name type="scientific">Prorocentrum cordatum</name>
    <dbReference type="NCBI Taxonomy" id="2364126"/>
    <lineage>
        <taxon>Eukaryota</taxon>
        <taxon>Sar</taxon>
        <taxon>Alveolata</taxon>
        <taxon>Dinophyceae</taxon>
        <taxon>Prorocentrales</taxon>
        <taxon>Prorocentraceae</taxon>
        <taxon>Prorocentrum</taxon>
    </lineage>
</organism>
<keyword evidence="3" id="KW-1185">Reference proteome</keyword>
<comment type="caution">
    <text evidence="2">The sequence shown here is derived from an EMBL/GenBank/DDBJ whole genome shotgun (WGS) entry which is preliminary data.</text>
</comment>
<name>A0ABN9RW38_9DINO</name>
<accession>A0ABN9RW38</accession>
<protein>
    <submittedName>
        <fullName evidence="2">Uncharacterized protein</fullName>
    </submittedName>
</protein>
<evidence type="ECO:0000256" key="1">
    <source>
        <dbReference type="SAM" id="SignalP"/>
    </source>
</evidence>